<feature type="compositionally biased region" description="Basic residues" evidence="1">
    <location>
        <begin position="25"/>
        <end position="37"/>
    </location>
</feature>
<sequence>MLHVPAEQVLEKEQSSIRLSLSASRRGRGSPHPHPHRVPGLQFSQSGESHRVEFATAERWQQPTCASAGGRTNRTRCSRAGPEQRPAFRARELRRTVPGRAPAGGSTRPPGRPRSYRRRVWGCRGPAARPGCSRGTGFQLVETERLAAQWRACRTVRLVLPA</sequence>
<gene>
    <name evidence="2" type="ORF">HJG63_008292</name>
</gene>
<dbReference type="EMBL" id="JACASE010000011">
    <property type="protein sequence ID" value="KAF6427803.1"/>
    <property type="molecule type" value="Genomic_DNA"/>
</dbReference>
<comment type="caution">
    <text evidence="2">The sequence shown here is derived from an EMBL/GenBank/DDBJ whole genome shotgun (WGS) entry which is preliminary data.</text>
</comment>
<protein>
    <submittedName>
        <fullName evidence="2">Uncharacterized protein</fullName>
    </submittedName>
</protein>
<dbReference type="AlphaFoldDB" id="A0A7J8DXD6"/>
<dbReference type="Proteomes" id="UP000593571">
    <property type="component" value="Unassembled WGS sequence"/>
</dbReference>
<keyword evidence="3" id="KW-1185">Reference proteome</keyword>
<proteinExistence type="predicted"/>
<organism evidence="2 3">
    <name type="scientific">Rousettus aegyptiacus</name>
    <name type="common">Egyptian fruit bat</name>
    <name type="synonym">Pteropus aegyptiacus</name>
    <dbReference type="NCBI Taxonomy" id="9407"/>
    <lineage>
        <taxon>Eukaryota</taxon>
        <taxon>Metazoa</taxon>
        <taxon>Chordata</taxon>
        <taxon>Craniata</taxon>
        <taxon>Vertebrata</taxon>
        <taxon>Euteleostomi</taxon>
        <taxon>Mammalia</taxon>
        <taxon>Eutheria</taxon>
        <taxon>Laurasiatheria</taxon>
        <taxon>Chiroptera</taxon>
        <taxon>Yinpterochiroptera</taxon>
        <taxon>Pteropodoidea</taxon>
        <taxon>Pteropodidae</taxon>
        <taxon>Rousettinae</taxon>
        <taxon>Rousettus</taxon>
    </lineage>
</organism>
<evidence type="ECO:0000256" key="1">
    <source>
        <dbReference type="SAM" id="MobiDB-lite"/>
    </source>
</evidence>
<accession>A0A7J8DXD6</accession>
<evidence type="ECO:0000313" key="2">
    <source>
        <dbReference type="EMBL" id="KAF6427803.1"/>
    </source>
</evidence>
<reference evidence="2 3" key="1">
    <citation type="journal article" date="2020" name="Nature">
        <title>Six reference-quality genomes reveal evolution of bat adaptations.</title>
        <authorList>
            <person name="Jebb D."/>
            <person name="Huang Z."/>
            <person name="Pippel M."/>
            <person name="Hughes G.M."/>
            <person name="Lavrichenko K."/>
            <person name="Devanna P."/>
            <person name="Winkler S."/>
            <person name="Jermiin L.S."/>
            <person name="Skirmuntt E.C."/>
            <person name="Katzourakis A."/>
            <person name="Burkitt-Gray L."/>
            <person name="Ray D.A."/>
            <person name="Sullivan K.A.M."/>
            <person name="Roscito J.G."/>
            <person name="Kirilenko B.M."/>
            <person name="Davalos L.M."/>
            <person name="Corthals A.P."/>
            <person name="Power M.L."/>
            <person name="Jones G."/>
            <person name="Ransome R.D."/>
            <person name="Dechmann D.K.N."/>
            <person name="Locatelli A.G."/>
            <person name="Puechmaille S.J."/>
            <person name="Fedrigo O."/>
            <person name="Jarvis E.D."/>
            <person name="Hiller M."/>
            <person name="Vernes S.C."/>
            <person name="Myers E.W."/>
            <person name="Teeling E.C."/>
        </authorList>
    </citation>
    <scope>NUCLEOTIDE SEQUENCE [LARGE SCALE GENOMIC DNA]</scope>
    <source>
        <strain evidence="2">MRouAeg1</strain>
        <tissue evidence="2">Muscle</tissue>
    </source>
</reference>
<feature type="region of interest" description="Disordered" evidence="1">
    <location>
        <begin position="1"/>
        <end position="118"/>
    </location>
</feature>
<evidence type="ECO:0000313" key="3">
    <source>
        <dbReference type="Proteomes" id="UP000593571"/>
    </source>
</evidence>
<name>A0A7J8DXD6_ROUAE</name>
<feature type="compositionally biased region" description="Low complexity" evidence="1">
    <location>
        <begin position="98"/>
        <end position="109"/>
    </location>
</feature>